<comment type="caution">
    <text evidence="1">The sequence shown here is derived from an EMBL/GenBank/DDBJ whole genome shotgun (WGS) entry which is preliminary data.</text>
</comment>
<dbReference type="EMBL" id="JAPFFF010000005">
    <property type="protein sequence ID" value="KAK8889443.1"/>
    <property type="molecule type" value="Genomic_DNA"/>
</dbReference>
<evidence type="ECO:0000313" key="2">
    <source>
        <dbReference type="Proteomes" id="UP001470230"/>
    </source>
</evidence>
<gene>
    <name evidence="1" type="ORF">M9Y10_034190</name>
</gene>
<evidence type="ECO:0000313" key="1">
    <source>
        <dbReference type="EMBL" id="KAK8889443.1"/>
    </source>
</evidence>
<protein>
    <submittedName>
        <fullName evidence="1">Uncharacterized protein</fullName>
    </submittedName>
</protein>
<name>A0ABR2KF32_9EUKA</name>
<dbReference type="InterPro" id="IPR011989">
    <property type="entry name" value="ARM-like"/>
</dbReference>
<dbReference type="SUPFAM" id="SSF48371">
    <property type="entry name" value="ARM repeat"/>
    <property type="match status" value="1"/>
</dbReference>
<sequence>MLVILNQYQIFTLITNFFDSPSDQVRINIANIFHRAIFHEYLNDEVEITINILYKIIDLFFQKSFIWAADVNHEELQFICLDFQFIMLNIFNQYEDPPFTDETIAQLNELYISVFQVGTDRLKKCSLGCLIKIMLIQKKYQFEPSQMIEILLSTLKLQINDIDRYIFQFLVILTTILSDEKKNKGNMIFIHQLIDFNFLCEKMVTSSDQEALYWLTLWIYSIIEYDPDCIELLLKTNYIQYTKKILDSGNISICLNISGSFKNIFFLANPQQLLLVFQSGIIQYLFQFFNDSLNDTTSAVFYAICGAVEKCTQALGNEVLQKIQTIFLNEAMENLQNLRDCDYKEIPVYADQLFDLLGLED</sequence>
<keyword evidence="2" id="KW-1185">Reference proteome</keyword>
<reference evidence="1 2" key="1">
    <citation type="submission" date="2024-04" db="EMBL/GenBank/DDBJ databases">
        <title>Tritrichomonas musculus Genome.</title>
        <authorList>
            <person name="Alves-Ferreira E."/>
            <person name="Grigg M."/>
            <person name="Lorenzi H."/>
            <person name="Galac M."/>
        </authorList>
    </citation>
    <scope>NUCLEOTIDE SEQUENCE [LARGE SCALE GENOMIC DNA]</scope>
    <source>
        <strain evidence="1 2">EAF2021</strain>
    </source>
</reference>
<accession>A0ABR2KF32</accession>
<proteinExistence type="predicted"/>
<organism evidence="1 2">
    <name type="scientific">Tritrichomonas musculus</name>
    <dbReference type="NCBI Taxonomy" id="1915356"/>
    <lineage>
        <taxon>Eukaryota</taxon>
        <taxon>Metamonada</taxon>
        <taxon>Parabasalia</taxon>
        <taxon>Tritrichomonadida</taxon>
        <taxon>Tritrichomonadidae</taxon>
        <taxon>Tritrichomonas</taxon>
    </lineage>
</organism>
<dbReference type="InterPro" id="IPR016024">
    <property type="entry name" value="ARM-type_fold"/>
</dbReference>
<dbReference type="Gene3D" id="1.25.10.10">
    <property type="entry name" value="Leucine-rich Repeat Variant"/>
    <property type="match status" value="1"/>
</dbReference>
<dbReference type="Proteomes" id="UP001470230">
    <property type="component" value="Unassembled WGS sequence"/>
</dbReference>